<keyword evidence="2" id="KW-1185">Reference proteome</keyword>
<evidence type="ECO:0000313" key="1">
    <source>
        <dbReference type="EMBL" id="KAJ8120017.1"/>
    </source>
</evidence>
<accession>A0ACC2IXY5</accession>
<dbReference type="EMBL" id="JAPESX010000713">
    <property type="protein sequence ID" value="KAJ8120017.1"/>
    <property type="molecule type" value="Genomic_DNA"/>
</dbReference>
<gene>
    <name evidence="1" type="ORF">ONZ43_g3164</name>
</gene>
<protein>
    <submittedName>
        <fullName evidence="1">Uncharacterized protein</fullName>
    </submittedName>
</protein>
<reference evidence="1" key="1">
    <citation type="submission" date="2022-11" db="EMBL/GenBank/DDBJ databases">
        <title>Genome Sequence of Nemania bipapillata.</title>
        <authorList>
            <person name="Buettner E."/>
        </authorList>
    </citation>
    <scope>NUCLEOTIDE SEQUENCE</scope>
    <source>
        <strain evidence="1">CP14</strain>
    </source>
</reference>
<evidence type="ECO:0000313" key="2">
    <source>
        <dbReference type="Proteomes" id="UP001153334"/>
    </source>
</evidence>
<organism evidence="1 2">
    <name type="scientific">Nemania bipapillata</name>
    <dbReference type="NCBI Taxonomy" id="110536"/>
    <lineage>
        <taxon>Eukaryota</taxon>
        <taxon>Fungi</taxon>
        <taxon>Dikarya</taxon>
        <taxon>Ascomycota</taxon>
        <taxon>Pezizomycotina</taxon>
        <taxon>Sordariomycetes</taxon>
        <taxon>Xylariomycetidae</taxon>
        <taxon>Xylariales</taxon>
        <taxon>Xylariaceae</taxon>
        <taxon>Nemania</taxon>
    </lineage>
</organism>
<name>A0ACC2IXY5_9PEZI</name>
<comment type="caution">
    <text evidence="1">The sequence shown here is derived from an EMBL/GenBank/DDBJ whole genome shotgun (WGS) entry which is preliminary data.</text>
</comment>
<sequence length="125" mass="13365">MMTGQTLTVTVSPAVESTQSFPLPSSTTSHPSTHADSPSVATHTRASSSHPPSWTNKSLPNPPAYAVPAIDFDLDVDVNFSTTLTFVPDPNPLDTNEKLEGASIRHSFGARGPGLKAWPRGNLWR</sequence>
<proteinExistence type="predicted"/>
<dbReference type="Proteomes" id="UP001153334">
    <property type="component" value="Unassembled WGS sequence"/>
</dbReference>